<feature type="region of interest" description="Disordered" evidence="1">
    <location>
        <begin position="151"/>
        <end position="197"/>
    </location>
</feature>
<accession>A0A182QDR0</accession>
<dbReference type="EMBL" id="AXCN02001340">
    <property type="status" value="NOT_ANNOTATED_CDS"/>
    <property type="molecule type" value="Genomic_DNA"/>
</dbReference>
<organism evidence="2 3">
    <name type="scientific">Anopheles farauti</name>
    <dbReference type="NCBI Taxonomy" id="69004"/>
    <lineage>
        <taxon>Eukaryota</taxon>
        <taxon>Metazoa</taxon>
        <taxon>Ecdysozoa</taxon>
        <taxon>Arthropoda</taxon>
        <taxon>Hexapoda</taxon>
        <taxon>Insecta</taxon>
        <taxon>Pterygota</taxon>
        <taxon>Neoptera</taxon>
        <taxon>Endopterygota</taxon>
        <taxon>Diptera</taxon>
        <taxon>Nematocera</taxon>
        <taxon>Culicoidea</taxon>
        <taxon>Culicidae</taxon>
        <taxon>Anophelinae</taxon>
        <taxon>Anopheles</taxon>
    </lineage>
</organism>
<sequence length="216" mass="23758">MKELTFHWTGSSALLSGWSGSPGTGAPSPAGHIQDTAKMAVQRTYRWQLVAALSAVLLVAVSISECSASTSLVASSRLRRVHKSTYTEATSTAEQAAPQMQRAQKSQLLEPAPRSTTAKKLVSTKTKPTVASFTTTLRERVDQAVQKVRARSKEIKMEQEQKRVDRKLRRDQQKQSRDPVAPVEPINPHNLKMPDCPAGKVYNGRRCVAMGKTPKH</sequence>
<reference evidence="3" key="1">
    <citation type="submission" date="2014-01" db="EMBL/GenBank/DDBJ databases">
        <title>The Genome Sequence of Anopheles farauti FAR1 (V2).</title>
        <authorList>
            <consortium name="The Broad Institute Genomics Platform"/>
            <person name="Neafsey D.E."/>
            <person name="Besansky N."/>
            <person name="Howell P."/>
            <person name="Walton C."/>
            <person name="Young S.K."/>
            <person name="Zeng Q."/>
            <person name="Gargeya S."/>
            <person name="Fitzgerald M."/>
            <person name="Haas B."/>
            <person name="Abouelleil A."/>
            <person name="Allen A.W."/>
            <person name="Alvarado L."/>
            <person name="Arachchi H.M."/>
            <person name="Berlin A.M."/>
            <person name="Chapman S.B."/>
            <person name="Gainer-Dewar J."/>
            <person name="Goldberg J."/>
            <person name="Griggs A."/>
            <person name="Gujja S."/>
            <person name="Hansen M."/>
            <person name="Howarth C."/>
            <person name="Imamovic A."/>
            <person name="Ireland A."/>
            <person name="Larimer J."/>
            <person name="McCowan C."/>
            <person name="Murphy C."/>
            <person name="Pearson M."/>
            <person name="Poon T.W."/>
            <person name="Priest M."/>
            <person name="Roberts A."/>
            <person name="Saif S."/>
            <person name="Shea T."/>
            <person name="Sisk P."/>
            <person name="Sykes S."/>
            <person name="Wortman J."/>
            <person name="Nusbaum C."/>
            <person name="Birren B."/>
        </authorList>
    </citation>
    <scope>NUCLEOTIDE SEQUENCE [LARGE SCALE GENOMIC DNA]</scope>
    <source>
        <strain evidence="3">FAR1</strain>
    </source>
</reference>
<feature type="compositionally biased region" description="Basic and acidic residues" evidence="1">
    <location>
        <begin position="151"/>
        <end position="177"/>
    </location>
</feature>
<feature type="region of interest" description="Disordered" evidence="1">
    <location>
        <begin position="89"/>
        <end position="123"/>
    </location>
</feature>
<proteinExistence type="predicted"/>
<evidence type="ECO:0000313" key="3">
    <source>
        <dbReference type="Proteomes" id="UP000075886"/>
    </source>
</evidence>
<dbReference type="VEuPathDB" id="VectorBase:AFAF008106"/>
<keyword evidence="3" id="KW-1185">Reference proteome</keyword>
<feature type="compositionally biased region" description="Polar residues" evidence="1">
    <location>
        <begin position="114"/>
        <end position="123"/>
    </location>
</feature>
<name>A0A182QDR0_9DIPT</name>
<protein>
    <submittedName>
        <fullName evidence="2">Uncharacterized protein</fullName>
    </submittedName>
</protein>
<evidence type="ECO:0000313" key="2">
    <source>
        <dbReference type="EnsemblMetazoa" id="AFAF008106-PA"/>
    </source>
</evidence>
<evidence type="ECO:0000256" key="1">
    <source>
        <dbReference type="SAM" id="MobiDB-lite"/>
    </source>
</evidence>
<dbReference type="Proteomes" id="UP000075886">
    <property type="component" value="Unassembled WGS sequence"/>
</dbReference>
<dbReference type="EnsemblMetazoa" id="AFAF008106-RA">
    <property type="protein sequence ID" value="AFAF008106-PA"/>
    <property type="gene ID" value="AFAF008106"/>
</dbReference>
<reference evidence="2" key="2">
    <citation type="submission" date="2020-05" db="UniProtKB">
        <authorList>
            <consortium name="EnsemblMetazoa"/>
        </authorList>
    </citation>
    <scope>IDENTIFICATION</scope>
    <source>
        <strain evidence="2">FAR1</strain>
    </source>
</reference>
<dbReference type="AlphaFoldDB" id="A0A182QDR0"/>